<dbReference type="PANTHER" id="PTHR43792:SF16">
    <property type="entry name" value="N-ACETYLTRANSFERASE DOMAIN-CONTAINING PROTEIN"/>
    <property type="match status" value="1"/>
</dbReference>
<dbReference type="PANTHER" id="PTHR43792">
    <property type="entry name" value="GNAT FAMILY, PUTATIVE (AFU_ORTHOLOGUE AFUA_3G00765)-RELATED-RELATED"/>
    <property type="match status" value="1"/>
</dbReference>
<accession>A0A9X1F8A2</accession>
<organism evidence="2 3">
    <name type="scientific">Winogradskyella luteola</name>
    <dbReference type="NCBI Taxonomy" id="2828330"/>
    <lineage>
        <taxon>Bacteria</taxon>
        <taxon>Pseudomonadati</taxon>
        <taxon>Bacteroidota</taxon>
        <taxon>Flavobacteriia</taxon>
        <taxon>Flavobacteriales</taxon>
        <taxon>Flavobacteriaceae</taxon>
        <taxon>Winogradskyella</taxon>
    </lineage>
</organism>
<reference evidence="2" key="1">
    <citation type="submission" date="2021-04" db="EMBL/GenBank/DDBJ databases">
        <authorList>
            <person name="Pira H."/>
            <person name="Risdian C."/>
            <person name="Wink J."/>
        </authorList>
    </citation>
    <scope>NUCLEOTIDE SEQUENCE</scope>
    <source>
        <strain evidence="2">WHY3</strain>
    </source>
</reference>
<protein>
    <submittedName>
        <fullName evidence="2">GNAT family N-acetyltransferase</fullName>
    </submittedName>
</protein>
<proteinExistence type="predicted"/>
<dbReference type="EMBL" id="JAGSPD010000001">
    <property type="protein sequence ID" value="MBV7267800.1"/>
    <property type="molecule type" value="Genomic_DNA"/>
</dbReference>
<dbReference type="GO" id="GO:0016747">
    <property type="term" value="F:acyltransferase activity, transferring groups other than amino-acyl groups"/>
    <property type="evidence" value="ECO:0007669"/>
    <property type="project" value="InterPro"/>
</dbReference>
<gene>
    <name evidence="2" type="ORF">KCG49_01190</name>
</gene>
<sequence>MQTTLETKRLILRPVTMDDAQDLFEMDSNPKVHLYLGNNPIKSIDQSKAMIKDILSQYEKFRIGRFGVIEKITNEFLGWSGLKYERELRKEFNYYDLGYRLKEEFWGYGYATESAIASLEFGFKDLKLKEICAAADVDHIASNTILKKIGMQPSGTFTCEADSCNWYTLKNPYI</sequence>
<comment type="caution">
    <text evidence="2">The sequence shown here is derived from an EMBL/GenBank/DDBJ whole genome shotgun (WGS) entry which is preliminary data.</text>
</comment>
<dbReference type="RefSeq" id="WP_218544347.1">
    <property type="nucleotide sequence ID" value="NZ_JAGSPD010000001.1"/>
</dbReference>
<dbReference type="Pfam" id="PF13302">
    <property type="entry name" value="Acetyltransf_3"/>
    <property type="match status" value="1"/>
</dbReference>
<dbReference type="AlphaFoldDB" id="A0A9X1F8A2"/>
<evidence type="ECO:0000313" key="3">
    <source>
        <dbReference type="Proteomes" id="UP001138894"/>
    </source>
</evidence>
<evidence type="ECO:0000313" key="2">
    <source>
        <dbReference type="EMBL" id="MBV7267800.1"/>
    </source>
</evidence>
<dbReference type="InterPro" id="IPR000182">
    <property type="entry name" value="GNAT_dom"/>
</dbReference>
<keyword evidence="3" id="KW-1185">Reference proteome</keyword>
<dbReference type="Proteomes" id="UP001138894">
    <property type="component" value="Unassembled WGS sequence"/>
</dbReference>
<dbReference type="InterPro" id="IPR051531">
    <property type="entry name" value="N-acetyltransferase"/>
</dbReference>
<feature type="domain" description="N-acetyltransferase" evidence="1">
    <location>
        <begin position="9"/>
        <end position="152"/>
    </location>
</feature>
<evidence type="ECO:0000259" key="1">
    <source>
        <dbReference type="Pfam" id="PF13302"/>
    </source>
</evidence>
<name>A0A9X1F8A2_9FLAO</name>